<evidence type="ECO:0000313" key="3">
    <source>
        <dbReference type="EMBL" id="GLW55654.1"/>
    </source>
</evidence>
<dbReference type="InterPro" id="IPR000120">
    <property type="entry name" value="Amidase"/>
</dbReference>
<dbReference type="OrthoDB" id="182039at2"/>
<dbReference type="InterPro" id="IPR036928">
    <property type="entry name" value="AS_sf"/>
</dbReference>
<dbReference type="EMBL" id="BSRX01000020">
    <property type="protein sequence ID" value="GLW55654.1"/>
    <property type="molecule type" value="Genomic_DNA"/>
</dbReference>
<dbReference type="PANTHER" id="PTHR11895:SF67">
    <property type="entry name" value="AMIDASE DOMAIN-CONTAINING PROTEIN"/>
    <property type="match status" value="1"/>
</dbReference>
<evidence type="ECO:0000313" key="4">
    <source>
        <dbReference type="Proteomes" id="UP001165143"/>
    </source>
</evidence>
<proteinExistence type="predicted"/>
<accession>A0A9W6PIP8</accession>
<dbReference type="PANTHER" id="PTHR11895">
    <property type="entry name" value="TRANSAMIDASE"/>
    <property type="match status" value="1"/>
</dbReference>
<feature type="region of interest" description="Disordered" evidence="1">
    <location>
        <begin position="130"/>
        <end position="152"/>
    </location>
</feature>
<evidence type="ECO:0000256" key="1">
    <source>
        <dbReference type="SAM" id="MobiDB-lite"/>
    </source>
</evidence>
<dbReference type="AlphaFoldDB" id="A0A9W6PIP8"/>
<dbReference type="Gene3D" id="3.90.1300.10">
    <property type="entry name" value="Amidase signature (AS) domain"/>
    <property type="match status" value="1"/>
</dbReference>
<evidence type="ECO:0000259" key="2">
    <source>
        <dbReference type="Pfam" id="PF01425"/>
    </source>
</evidence>
<sequence length="441" mass="45297">MGITDGLCARIEAGDAALGAFVRGAEADGARRERLGAGERAVREQAGRERAVRERAVRERVGSPGGGLPLFCVPVAVKDVLRVDGLPTRAGSALPAGVFAGPQAAAVDRLRDAGALVAGKAVTAEFAMSAPGPTRNPHHPEHTPGGSSSGSAAAVGAGLVPLALGTQTIGSVIRPAAYCGVVGFKPTSGRIPLDGVVPYAPSLDAVGLLADGLPLAAAAAAVLCDGWRTPDPLPAPVLGVPDGPFLRRAEPESLAAFAAQVRALAEAGFTVRRVPFPDDFDEVTAALWTVTRYEAARSHAAWFPRYGHLYRPQSAALVRQGLPLTGAEHARALRRRAEFRERLAGRTADAGVDLWITPSATGPAPRGLDATGDPTPCVPWSWAGWPALSLPAGRSRGGLPLGLQCAAPARCDERLLAWAGPVAAALAGRSGQADGGWAPPW</sequence>
<organism evidence="3 4">
    <name type="scientific">Kitasatospora phosalacinea</name>
    <dbReference type="NCBI Taxonomy" id="2065"/>
    <lineage>
        <taxon>Bacteria</taxon>
        <taxon>Bacillati</taxon>
        <taxon>Actinomycetota</taxon>
        <taxon>Actinomycetes</taxon>
        <taxon>Kitasatosporales</taxon>
        <taxon>Streptomycetaceae</taxon>
        <taxon>Kitasatospora</taxon>
    </lineage>
</organism>
<gene>
    <name evidence="3" type="ORF">Kpho01_36650</name>
</gene>
<comment type="caution">
    <text evidence="3">The sequence shown here is derived from an EMBL/GenBank/DDBJ whole genome shotgun (WGS) entry which is preliminary data.</text>
</comment>
<dbReference type="InterPro" id="IPR023631">
    <property type="entry name" value="Amidase_dom"/>
</dbReference>
<feature type="domain" description="Amidase" evidence="2">
    <location>
        <begin position="67"/>
        <end position="416"/>
    </location>
</feature>
<dbReference type="Pfam" id="PF01425">
    <property type="entry name" value="Amidase"/>
    <property type="match status" value="1"/>
</dbReference>
<dbReference type="GO" id="GO:0003824">
    <property type="term" value="F:catalytic activity"/>
    <property type="evidence" value="ECO:0007669"/>
    <property type="project" value="InterPro"/>
</dbReference>
<protein>
    <submittedName>
        <fullName evidence="3">Amidase</fullName>
    </submittedName>
</protein>
<reference evidence="3" key="1">
    <citation type="submission" date="2023-02" db="EMBL/GenBank/DDBJ databases">
        <title>Kitasatospora phosalacinea NBRC 14362.</title>
        <authorList>
            <person name="Ichikawa N."/>
            <person name="Sato H."/>
            <person name="Tonouchi N."/>
        </authorList>
    </citation>
    <scope>NUCLEOTIDE SEQUENCE</scope>
    <source>
        <strain evidence="3">NBRC 14362</strain>
    </source>
</reference>
<dbReference type="RefSeq" id="WP_063737481.1">
    <property type="nucleotide sequence ID" value="NZ_BSRX01000020.1"/>
</dbReference>
<name>A0A9W6PIP8_9ACTN</name>
<dbReference type="Proteomes" id="UP001165143">
    <property type="component" value="Unassembled WGS sequence"/>
</dbReference>
<dbReference type="SUPFAM" id="SSF75304">
    <property type="entry name" value="Amidase signature (AS) enzymes"/>
    <property type="match status" value="1"/>
</dbReference>